<gene>
    <name evidence="2" type="ORF">FOMPIDRAFT_1165052</name>
</gene>
<dbReference type="eggNOG" id="KOG2914">
    <property type="taxonomic scope" value="Eukaryota"/>
</dbReference>
<sequence length="338" mass="35812">MSSAGTKTFFADAVLFDMDGTLTDSIAAVEAAWGKVAIDLGLDPAAVIAATHGKRAIDNLAQFKPYIEAHAMDSEVQAFEESILFFADAYTSHGPGSRRNSRVGPPVYSDVTTPALSRGDSEASSMESSRSTSFSGELGLSRPAFLQRVSTMLLGDAFTESAIGSDEMDITEEGKETFLHALEAWQQEAAAVDRSVRILPGVKDMIASIPEGRYAVATSGAKTYAYGCMTRVGIAPPPVTITADDKRLKAGKPAPDPFLLAAECLGFDAKDCVVFEDSPSGIKAGVASGATVIALCTSHERAKIENCGAHFLVENMDKVRCQPVEVDGQLKLKFTVAE</sequence>
<evidence type="ECO:0008006" key="4">
    <source>
        <dbReference type="Google" id="ProtNLM"/>
    </source>
</evidence>
<keyword evidence="3" id="KW-1185">Reference proteome</keyword>
<feature type="region of interest" description="Disordered" evidence="1">
    <location>
        <begin position="93"/>
        <end position="137"/>
    </location>
</feature>
<dbReference type="PANTHER" id="PTHR43481">
    <property type="entry name" value="FRUCTOSE-1-PHOSPHATE PHOSPHATASE"/>
    <property type="match status" value="1"/>
</dbReference>
<reference evidence="2 3" key="1">
    <citation type="journal article" date="2012" name="Science">
        <title>The Paleozoic origin of enzymatic lignin decomposition reconstructed from 31 fungal genomes.</title>
        <authorList>
            <person name="Floudas D."/>
            <person name="Binder M."/>
            <person name="Riley R."/>
            <person name="Barry K."/>
            <person name="Blanchette R.A."/>
            <person name="Henrissat B."/>
            <person name="Martinez A.T."/>
            <person name="Otillar R."/>
            <person name="Spatafora J.W."/>
            <person name="Yadav J.S."/>
            <person name="Aerts A."/>
            <person name="Benoit I."/>
            <person name="Boyd A."/>
            <person name="Carlson A."/>
            <person name="Copeland A."/>
            <person name="Coutinho P.M."/>
            <person name="de Vries R.P."/>
            <person name="Ferreira P."/>
            <person name="Findley K."/>
            <person name="Foster B."/>
            <person name="Gaskell J."/>
            <person name="Glotzer D."/>
            <person name="Gorecki P."/>
            <person name="Heitman J."/>
            <person name="Hesse C."/>
            <person name="Hori C."/>
            <person name="Igarashi K."/>
            <person name="Jurgens J.A."/>
            <person name="Kallen N."/>
            <person name="Kersten P."/>
            <person name="Kohler A."/>
            <person name="Kuees U."/>
            <person name="Kumar T.K.A."/>
            <person name="Kuo A."/>
            <person name="LaButti K."/>
            <person name="Larrondo L.F."/>
            <person name="Lindquist E."/>
            <person name="Ling A."/>
            <person name="Lombard V."/>
            <person name="Lucas S."/>
            <person name="Lundell T."/>
            <person name="Martin R."/>
            <person name="McLaughlin D.J."/>
            <person name="Morgenstern I."/>
            <person name="Morin E."/>
            <person name="Murat C."/>
            <person name="Nagy L.G."/>
            <person name="Nolan M."/>
            <person name="Ohm R.A."/>
            <person name="Patyshakuliyeva A."/>
            <person name="Rokas A."/>
            <person name="Ruiz-Duenas F.J."/>
            <person name="Sabat G."/>
            <person name="Salamov A."/>
            <person name="Samejima M."/>
            <person name="Schmutz J."/>
            <person name="Slot J.C."/>
            <person name="St John F."/>
            <person name="Stenlid J."/>
            <person name="Sun H."/>
            <person name="Sun S."/>
            <person name="Syed K."/>
            <person name="Tsang A."/>
            <person name="Wiebenga A."/>
            <person name="Young D."/>
            <person name="Pisabarro A."/>
            <person name="Eastwood D.C."/>
            <person name="Martin F."/>
            <person name="Cullen D."/>
            <person name="Grigoriev I.V."/>
            <person name="Hibbett D.S."/>
        </authorList>
    </citation>
    <scope>NUCLEOTIDE SEQUENCE</scope>
    <source>
        <strain evidence="3">FP-58527</strain>
    </source>
</reference>
<dbReference type="Gene3D" id="3.40.50.1000">
    <property type="entry name" value="HAD superfamily/HAD-like"/>
    <property type="match status" value="1"/>
</dbReference>
<dbReference type="SFLD" id="SFLDS00003">
    <property type="entry name" value="Haloacid_Dehalogenase"/>
    <property type="match status" value="1"/>
</dbReference>
<dbReference type="Proteomes" id="UP000015241">
    <property type="component" value="Unassembled WGS sequence"/>
</dbReference>
<dbReference type="SFLD" id="SFLDG01129">
    <property type="entry name" value="C1.5:_HAD__Beta-PGM__Phosphata"/>
    <property type="match status" value="1"/>
</dbReference>
<dbReference type="OrthoDB" id="40579at2759"/>
<dbReference type="EMBL" id="KE504163">
    <property type="protein sequence ID" value="EPS98628.1"/>
    <property type="molecule type" value="Genomic_DNA"/>
</dbReference>
<dbReference type="AlphaFoldDB" id="S8E5F0"/>
<dbReference type="NCBIfam" id="TIGR01509">
    <property type="entry name" value="HAD-SF-IA-v3"/>
    <property type="match status" value="1"/>
</dbReference>
<dbReference type="STRING" id="743788.S8E5F0"/>
<evidence type="ECO:0000313" key="2">
    <source>
        <dbReference type="EMBL" id="EPS98628.1"/>
    </source>
</evidence>
<dbReference type="FunFam" id="3.40.50.1000:FF:000145">
    <property type="entry name" value="HAD family hydrolase"/>
    <property type="match status" value="1"/>
</dbReference>
<dbReference type="GO" id="GO:0050308">
    <property type="term" value="F:sugar-phosphatase activity"/>
    <property type="evidence" value="ECO:0007669"/>
    <property type="project" value="TreeGrafter"/>
</dbReference>
<dbReference type="InterPro" id="IPR023214">
    <property type="entry name" value="HAD_sf"/>
</dbReference>
<dbReference type="PANTHER" id="PTHR43481:SF2">
    <property type="entry name" value="PHOSPHATASE"/>
    <property type="match status" value="1"/>
</dbReference>
<protein>
    <recommendedName>
        <fullName evidence="4">HAD-like protein</fullName>
    </recommendedName>
</protein>
<dbReference type="InterPro" id="IPR006439">
    <property type="entry name" value="HAD-SF_hydro_IA"/>
</dbReference>
<dbReference type="Pfam" id="PF00702">
    <property type="entry name" value="Hydrolase"/>
    <property type="match status" value="1"/>
</dbReference>
<evidence type="ECO:0000256" key="1">
    <source>
        <dbReference type="SAM" id="MobiDB-lite"/>
    </source>
</evidence>
<evidence type="ECO:0000313" key="3">
    <source>
        <dbReference type="Proteomes" id="UP000015241"/>
    </source>
</evidence>
<feature type="compositionally biased region" description="Low complexity" evidence="1">
    <location>
        <begin position="122"/>
        <end position="137"/>
    </location>
</feature>
<dbReference type="InParanoid" id="S8E5F0"/>
<dbReference type="FunFam" id="3.40.50.1000:FF:000162">
    <property type="entry name" value="HAD-like protein"/>
    <property type="match status" value="1"/>
</dbReference>
<dbReference type="Gene3D" id="1.10.150.240">
    <property type="entry name" value="Putative phosphatase, domain 2"/>
    <property type="match status" value="1"/>
</dbReference>
<name>S8E5F0_FOMSC</name>
<proteinExistence type="predicted"/>
<dbReference type="InterPro" id="IPR036412">
    <property type="entry name" value="HAD-like_sf"/>
</dbReference>
<accession>S8E5F0</accession>
<dbReference type="InterPro" id="IPR023198">
    <property type="entry name" value="PGP-like_dom2"/>
</dbReference>
<dbReference type="InterPro" id="IPR051806">
    <property type="entry name" value="HAD-like_SPP"/>
</dbReference>
<organism evidence="2 3">
    <name type="scientific">Fomitopsis schrenkii</name>
    <name type="common">Brown rot fungus</name>
    <dbReference type="NCBI Taxonomy" id="2126942"/>
    <lineage>
        <taxon>Eukaryota</taxon>
        <taxon>Fungi</taxon>
        <taxon>Dikarya</taxon>
        <taxon>Basidiomycota</taxon>
        <taxon>Agaricomycotina</taxon>
        <taxon>Agaricomycetes</taxon>
        <taxon>Polyporales</taxon>
        <taxon>Fomitopsis</taxon>
    </lineage>
</organism>
<dbReference type="SUPFAM" id="SSF56784">
    <property type="entry name" value="HAD-like"/>
    <property type="match status" value="2"/>
</dbReference>
<dbReference type="HOGENOM" id="CLU_045011_10_0_1"/>